<evidence type="ECO:0000256" key="11">
    <source>
        <dbReference type="ARBA" id="ARBA00029792"/>
    </source>
</evidence>
<dbReference type="GO" id="GO:0030983">
    <property type="term" value="F:mismatched DNA binding"/>
    <property type="evidence" value="ECO:0007669"/>
    <property type="project" value="UniProtKB-UniRule"/>
</dbReference>
<organism evidence="15 16">
    <name type="scientific">Geotrichum candidum</name>
    <name type="common">Oospora lactis</name>
    <name type="synonym">Dipodascus geotrichum</name>
    <dbReference type="NCBI Taxonomy" id="1173061"/>
    <lineage>
        <taxon>Eukaryota</taxon>
        <taxon>Fungi</taxon>
        <taxon>Dikarya</taxon>
        <taxon>Ascomycota</taxon>
        <taxon>Saccharomycotina</taxon>
        <taxon>Dipodascomycetes</taxon>
        <taxon>Dipodascales</taxon>
        <taxon>Dipodascaceae</taxon>
        <taxon>Geotrichum</taxon>
    </lineage>
</organism>
<dbReference type="GO" id="GO:0005524">
    <property type="term" value="F:ATP binding"/>
    <property type="evidence" value="ECO:0007669"/>
    <property type="project" value="UniProtKB-UniRule"/>
</dbReference>
<dbReference type="InterPro" id="IPR007695">
    <property type="entry name" value="DNA_mismatch_repair_MutS-lik_N"/>
</dbReference>
<feature type="compositionally biased region" description="Acidic residues" evidence="13">
    <location>
        <begin position="143"/>
        <end position="165"/>
    </location>
</feature>
<evidence type="ECO:0000256" key="10">
    <source>
        <dbReference type="ARBA" id="ARBA00023242"/>
    </source>
</evidence>
<feature type="domain" description="DNA mismatch repair proteins mutS family" evidence="14">
    <location>
        <begin position="948"/>
        <end position="964"/>
    </location>
</feature>
<dbReference type="Pfam" id="PF05190">
    <property type="entry name" value="MutS_IV"/>
    <property type="match status" value="1"/>
</dbReference>
<feature type="compositionally biased region" description="Low complexity" evidence="13">
    <location>
        <begin position="18"/>
        <end position="45"/>
    </location>
</feature>
<feature type="compositionally biased region" description="Polar residues" evidence="13">
    <location>
        <begin position="1"/>
        <end position="10"/>
    </location>
</feature>
<dbReference type="PANTHER" id="PTHR11361">
    <property type="entry name" value="DNA MISMATCH REPAIR PROTEIN MUTS FAMILY MEMBER"/>
    <property type="match status" value="1"/>
</dbReference>
<evidence type="ECO:0000256" key="3">
    <source>
        <dbReference type="ARBA" id="ARBA00019000"/>
    </source>
</evidence>
<gene>
    <name evidence="15" type="ORF">DV451_003038</name>
</gene>
<keyword evidence="6 12" id="KW-0227">DNA damage</keyword>
<protein>
    <recommendedName>
        <fullName evidence="3">DNA mismatch repair protein MSH3</fullName>
    </recommendedName>
    <alternativeName>
        <fullName evidence="4">DNA mismatch repair protein msh3</fullName>
    </alternativeName>
    <alternativeName>
        <fullName evidence="11">MutS protein homolog 3</fullName>
    </alternativeName>
</protein>
<dbReference type="Pfam" id="PF01624">
    <property type="entry name" value="MutS_I"/>
    <property type="match status" value="1"/>
</dbReference>
<keyword evidence="8 12" id="KW-0238">DNA-binding</keyword>
<name>A0A9P5G658_GEOCN</name>
<evidence type="ECO:0000256" key="1">
    <source>
        <dbReference type="ARBA" id="ARBA00004123"/>
    </source>
</evidence>
<evidence type="ECO:0000256" key="13">
    <source>
        <dbReference type="SAM" id="MobiDB-lite"/>
    </source>
</evidence>
<dbReference type="Pfam" id="PF05192">
    <property type="entry name" value="MutS_III"/>
    <property type="match status" value="1"/>
</dbReference>
<evidence type="ECO:0000256" key="12">
    <source>
        <dbReference type="RuleBase" id="RU003756"/>
    </source>
</evidence>
<feature type="compositionally biased region" description="Low complexity" evidence="13">
    <location>
        <begin position="1091"/>
        <end position="1109"/>
    </location>
</feature>
<comment type="subcellular location">
    <subcellularLocation>
        <location evidence="1">Nucleus</location>
    </subcellularLocation>
</comment>
<dbReference type="Pfam" id="PF00488">
    <property type="entry name" value="MutS_V"/>
    <property type="match status" value="1"/>
</dbReference>
<dbReference type="InterPro" id="IPR016151">
    <property type="entry name" value="DNA_mismatch_repair_MutS_N"/>
</dbReference>
<dbReference type="GO" id="GO:0005634">
    <property type="term" value="C:nucleus"/>
    <property type="evidence" value="ECO:0007669"/>
    <property type="project" value="UniProtKB-SubCell"/>
</dbReference>
<keyword evidence="9 12" id="KW-0234">DNA repair</keyword>
<evidence type="ECO:0000256" key="5">
    <source>
        <dbReference type="ARBA" id="ARBA00022741"/>
    </source>
</evidence>
<evidence type="ECO:0000256" key="2">
    <source>
        <dbReference type="ARBA" id="ARBA00007094"/>
    </source>
</evidence>
<evidence type="ECO:0000256" key="6">
    <source>
        <dbReference type="ARBA" id="ARBA00022763"/>
    </source>
</evidence>
<dbReference type="EMBL" id="QQZK01000061">
    <property type="protein sequence ID" value="KAF5099264.1"/>
    <property type="molecule type" value="Genomic_DNA"/>
</dbReference>
<dbReference type="SUPFAM" id="SSF52540">
    <property type="entry name" value="P-loop containing nucleoside triphosphate hydrolases"/>
    <property type="match status" value="1"/>
</dbReference>
<proteinExistence type="inferred from homology"/>
<dbReference type="InterPro" id="IPR036678">
    <property type="entry name" value="MutS_con_dom_sf"/>
</dbReference>
<accession>A0A9P5G658</accession>
<dbReference type="InterPro" id="IPR000432">
    <property type="entry name" value="DNA_mismatch_repair_MutS_C"/>
</dbReference>
<evidence type="ECO:0000313" key="16">
    <source>
        <dbReference type="Proteomes" id="UP000750522"/>
    </source>
</evidence>
<dbReference type="PANTHER" id="PTHR11361:SF122">
    <property type="entry name" value="DNA MISMATCH REPAIR PROTEIN MSH3"/>
    <property type="match status" value="1"/>
</dbReference>
<dbReference type="SUPFAM" id="SSF55271">
    <property type="entry name" value="DNA repair protein MutS, domain I"/>
    <property type="match status" value="1"/>
</dbReference>
<dbReference type="Proteomes" id="UP000750522">
    <property type="component" value="Unassembled WGS sequence"/>
</dbReference>
<dbReference type="NCBIfam" id="NF003810">
    <property type="entry name" value="PRK05399.1"/>
    <property type="match status" value="1"/>
</dbReference>
<comment type="caution">
    <text evidence="15">The sequence shown here is derived from an EMBL/GenBank/DDBJ whole genome shotgun (WGS) entry which is preliminary data.</text>
</comment>
<comment type="similarity">
    <text evidence="2">Belongs to the DNA mismatch repair MutS family. MSH3 subfamily.</text>
</comment>
<dbReference type="InterPro" id="IPR027417">
    <property type="entry name" value="P-loop_NTPase"/>
</dbReference>
<evidence type="ECO:0000256" key="4">
    <source>
        <dbReference type="ARBA" id="ARBA00022151"/>
    </source>
</evidence>
<evidence type="ECO:0000313" key="15">
    <source>
        <dbReference type="EMBL" id="KAF5099264.1"/>
    </source>
</evidence>
<dbReference type="InterPro" id="IPR007860">
    <property type="entry name" value="DNA_mmatch_repair_MutS_con_dom"/>
</dbReference>
<dbReference type="GO" id="GO:0006298">
    <property type="term" value="P:mismatch repair"/>
    <property type="evidence" value="ECO:0007669"/>
    <property type="project" value="InterPro"/>
</dbReference>
<dbReference type="PROSITE" id="PS00486">
    <property type="entry name" value="DNA_MISMATCH_REPAIR_2"/>
    <property type="match status" value="1"/>
</dbReference>
<sequence length="1130" mass="123093">MAGEQLTISSFFKKKAPTSSSGTASTNSRTSSSSTSSSKTTSSSTLKRKPDSAPTAKAPLSKKVPNQSLLSAQRRLKYNYRKSPGSDTVPSASAGKSDTIPDEQAAARERHEKFVKKLGRPGSIEAIKRGRYDPALRQTVTDENTDPNEDTGDDGGQEDNDEEAEEGTRSGLTKRFARSKSSTAAAKKKAYKLTPLDQQFVDLKLANPDVLLVVEVGYKYRFFGRDAQTASRVLSNFLVPGKLNHEDLTDRADQQYSKFATCSFPTAVLMYRVKKLVDHGFKVGVVRQVETAALKSAGDNKSGPFVRKLCHLYSKGTMIDDLSPASATTVGVIDEERGTNAYIMAVTEQPGSASSNSGTRNLGIVAVEPTTGDVVYDSFEDTAMLTELETRVLHLQPCEVLFVGEVSTALRKLVLKLATTAGARARVESAAAMSEVETDTFLNTHYRTAAQDDAAQQRLDFITTQLAALVKLCLSQLISYLRPFNLESVFDLTTHFKPFRSATAMFLHANTITSLELFRNQTDFKPTGSLFWLMDHTRTPFGSRLLRKWISAPLIDREQLELRAHAVQELMTEFGKPVERVLAAMRHMRDLERDLAKVYFGRCGPRDLFYLLVKLRQVGQCVDPANAITSQGAPQELFKSEILNKLFAQLAEALDPAEALLAQISEPGAQDNDKTKFFVPGLYESIETAKAAITSAEADLTSELTAIRDATGLPKLAYMTHAGIPYLLEVDKRDLARVPLTWTKISQYRTKSRFRTPETAPLVRELDRAREQLTVEANAAYQRFLAGTNAHYLAFRAVVRALAELDCLMALAAVSSQPHYVRPEFVDAPCVDLTGLRHPMAEQQLLDRYVANDCHLSSEPSGDGDGPRALVLTGPNMGGKSSYVRAVALACVMAQVGCHVPATRARLGLLDAVHTRMGAYDNLMAGESTFMVELKEVADIMRRATPRSLVLLDEVGRGTGTMDGVAIGHAVLDHFVHQARALTIFVTHYQDIAKQYEPAAAAGAASAPAVVRNCHMGFLEEPNAAASNATGAAAAAATKITFLYTVEPGLAHRSYGLNVARLARLPEPVLVAAALKSRALEREVGLRRLASRSAARTNTPSTAAAAAAADGEHGKDDLRERLVDLLKLID</sequence>
<keyword evidence="5 12" id="KW-0547">Nucleotide-binding</keyword>
<keyword evidence="7" id="KW-0067">ATP-binding</keyword>
<dbReference type="InterPro" id="IPR045076">
    <property type="entry name" value="MutS"/>
</dbReference>
<keyword evidence="10" id="KW-0539">Nucleus</keyword>
<dbReference type="SMART" id="SM00534">
    <property type="entry name" value="MUTSac"/>
    <property type="match status" value="1"/>
</dbReference>
<reference evidence="15" key="1">
    <citation type="journal article" date="2020" name="Front. Microbiol.">
        <title>Phenotypic and Genetic Characterization of the Cheese Ripening Yeast Geotrichum candidum.</title>
        <authorList>
            <person name="Perkins V."/>
            <person name="Vignola S."/>
            <person name="Lessard M.H."/>
            <person name="Plante P.L."/>
            <person name="Corbeil J."/>
            <person name="Dugat-Bony E."/>
            <person name="Frenette M."/>
            <person name="Labrie S."/>
        </authorList>
    </citation>
    <scope>NUCLEOTIDE SEQUENCE</scope>
    <source>
        <strain evidence="15">LMA-70</strain>
    </source>
</reference>
<dbReference type="GO" id="GO:0140664">
    <property type="term" value="F:ATP-dependent DNA damage sensor activity"/>
    <property type="evidence" value="ECO:0007669"/>
    <property type="project" value="InterPro"/>
</dbReference>
<feature type="region of interest" description="Disordered" evidence="13">
    <location>
        <begin position="1091"/>
        <end position="1112"/>
    </location>
</feature>
<dbReference type="GO" id="GO:0006312">
    <property type="term" value="P:mitotic recombination"/>
    <property type="evidence" value="ECO:0007669"/>
    <property type="project" value="TreeGrafter"/>
</dbReference>
<evidence type="ECO:0000256" key="9">
    <source>
        <dbReference type="ARBA" id="ARBA00023204"/>
    </source>
</evidence>
<evidence type="ECO:0000256" key="7">
    <source>
        <dbReference type="ARBA" id="ARBA00022840"/>
    </source>
</evidence>
<dbReference type="SUPFAM" id="SSF53150">
    <property type="entry name" value="DNA repair protein MutS, domain II"/>
    <property type="match status" value="1"/>
</dbReference>
<dbReference type="AlphaFoldDB" id="A0A9P5G658"/>
<comment type="function">
    <text evidence="12">Component of the post-replicative DNA mismatch repair system (MMR).</text>
</comment>
<feature type="compositionally biased region" description="Polar residues" evidence="13">
    <location>
        <begin position="85"/>
        <end position="96"/>
    </location>
</feature>
<dbReference type="SMART" id="SM00533">
    <property type="entry name" value="MUTSd"/>
    <property type="match status" value="1"/>
</dbReference>
<feature type="region of interest" description="Disordered" evidence="13">
    <location>
        <begin position="1"/>
        <end position="180"/>
    </location>
</feature>
<dbReference type="Pfam" id="PF05188">
    <property type="entry name" value="MutS_II"/>
    <property type="match status" value="1"/>
</dbReference>
<dbReference type="Gene3D" id="3.30.420.110">
    <property type="entry name" value="MutS, connector domain"/>
    <property type="match status" value="1"/>
</dbReference>
<dbReference type="SUPFAM" id="SSF48334">
    <property type="entry name" value="DNA repair protein MutS, domain III"/>
    <property type="match status" value="1"/>
</dbReference>
<dbReference type="InterPro" id="IPR036187">
    <property type="entry name" value="DNA_mismatch_repair_MutS_sf"/>
</dbReference>
<evidence type="ECO:0000256" key="8">
    <source>
        <dbReference type="ARBA" id="ARBA00023125"/>
    </source>
</evidence>
<dbReference type="Gene3D" id="1.10.1420.10">
    <property type="match status" value="2"/>
</dbReference>
<dbReference type="InterPro" id="IPR007696">
    <property type="entry name" value="DNA_mismatch_repair_MutS_core"/>
</dbReference>
<reference evidence="15" key="2">
    <citation type="submission" date="2020-01" db="EMBL/GenBank/DDBJ databases">
        <authorList>
            <person name="Perkins V."/>
            <person name="Lessard M.-H."/>
            <person name="Dugat-Bony E."/>
            <person name="Frenette M."/>
            <person name="Labrie S."/>
        </authorList>
    </citation>
    <scope>NUCLEOTIDE SEQUENCE</scope>
    <source>
        <strain evidence="15">LMA-70</strain>
    </source>
</reference>
<dbReference type="Gene3D" id="3.40.1170.10">
    <property type="entry name" value="DNA repair protein MutS, domain I"/>
    <property type="match status" value="1"/>
</dbReference>
<dbReference type="Gene3D" id="3.40.50.300">
    <property type="entry name" value="P-loop containing nucleotide triphosphate hydrolases"/>
    <property type="match status" value="1"/>
</dbReference>
<dbReference type="InterPro" id="IPR007861">
    <property type="entry name" value="DNA_mismatch_repair_MutS_clamp"/>
</dbReference>
<evidence type="ECO:0000259" key="14">
    <source>
        <dbReference type="PROSITE" id="PS00486"/>
    </source>
</evidence>